<accession>A0A1Y2F318</accession>
<proteinExistence type="predicted"/>
<protein>
    <submittedName>
        <fullName evidence="1">Uncharacterized protein</fullName>
    </submittedName>
</protein>
<name>A0A1Y2F318_9FUNG</name>
<dbReference type="EMBL" id="MCOG01000017">
    <property type="protein sequence ID" value="ORY78262.1"/>
    <property type="molecule type" value="Genomic_DNA"/>
</dbReference>
<comment type="caution">
    <text evidence="1">The sequence shown here is derived from an EMBL/GenBank/DDBJ whole genome shotgun (WGS) entry which is preliminary data.</text>
</comment>
<evidence type="ECO:0000313" key="2">
    <source>
        <dbReference type="Proteomes" id="UP000193920"/>
    </source>
</evidence>
<gene>
    <name evidence="1" type="ORF">LY90DRAFT_501023</name>
</gene>
<evidence type="ECO:0000313" key="1">
    <source>
        <dbReference type="EMBL" id="ORY78262.1"/>
    </source>
</evidence>
<reference evidence="1 2" key="1">
    <citation type="submission" date="2016-08" db="EMBL/GenBank/DDBJ databases">
        <title>A Parts List for Fungal Cellulosomes Revealed by Comparative Genomics.</title>
        <authorList>
            <consortium name="DOE Joint Genome Institute"/>
            <person name="Haitjema C.H."/>
            <person name="Gilmore S.P."/>
            <person name="Henske J.K."/>
            <person name="Solomon K.V."/>
            <person name="De Groot R."/>
            <person name="Kuo A."/>
            <person name="Mondo S.J."/>
            <person name="Salamov A.A."/>
            <person name="Labutti K."/>
            <person name="Zhao Z."/>
            <person name="Chiniquy J."/>
            <person name="Barry K."/>
            <person name="Brewer H.M."/>
            <person name="Purvine S.O."/>
            <person name="Wright A.T."/>
            <person name="Boxma B."/>
            <person name="Van Alen T."/>
            <person name="Hackstein J.H."/>
            <person name="Baker S.E."/>
            <person name="Grigoriev I.V."/>
            <person name="O'Malley M.A."/>
        </authorList>
    </citation>
    <scope>NUCLEOTIDE SEQUENCE [LARGE SCALE GENOMIC DNA]</scope>
    <source>
        <strain evidence="1 2">G1</strain>
    </source>
</reference>
<sequence>MQECNKNNKYEHFIIKNGNFCSRADETKCLDNNINVYPTVKRPKKMKIGVLKMISGVVYWVQKQLILFLHHLFTQRPTTYIIHSLTNAYILMELRILKSH</sequence>
<dbReference type="AlphaFoldDB" id="A0A1Y2F318"/>
<keyword evidence="2" id="KW-1185">Reference proteome</keyword>
<organism evidence="1 2">
    <name type="scientific">Neocallimastix californiae</name>
    <dbReference type="NCBI Taxonomy" id="1754190"/>
    <lineage>
        <taxon>Eukaryota</taxon>
        <taxon>Fungi</taxon>
        <taxon>Fungi incertae sedis</taxon>
        <taxon>Chytridiomycota</taxon>
        <taxon>Chytridiomycota incertae sedis</taxon>
        <taxon>Neocallimastigomycetes</taxon>
        <taxon>Neocallimastigales</taxon>
        <taxon>Neocallimastigaceae</taxon>
        <taxon>Neocallimastix</taxon>
    </lineage>
</organism>
<dbReference type="Proteomes" id="UP000193920">
    <property type="component" value="Unassembled WGS sequence"/>
</dbReference>